<reference evidence="1 2" key="1">
    <citation type="journal article" date="2024" name="Plant Biotechnol. J.">
        <title>Dendrobium thyrsiflorum genome and its molecular insights into genes involved in important horticultural traits.</title>
        <authorList>
            <person name="Chen B."/>
            <person name="Wang J.Y."/>
            <person name="Zheng P.J."/>
            <person name="Li K.L."/>
            <person name="Liang Y.M."/>
            <person name="Chen X.F."/>
            <person name="Zhang C."/>
            <person name="Zhao X."/>
            <person name="He X."/>
            <person name="Zhang G.Q."/>
            <person name="Liu Z.J."/>
            <person name="Xu Q."/>
        </authorList>
    </citation>
    <scope>NUCLEOTIDE SEQUENCE [LARGE SCALE GENOMIC DNA]</scope>
    <source>
        <strain evidence="1">GZMU011</strain>
    </source>
</reference>
<dbReference type="Proteomes" id="UP001552299">
    <property type="component" value="Unassembled WGS sequence"/>
</dbReference>
<keyword evidence="2" id="KW-1185">Reference proteome</keyword>
<evidence type="ECO:0000313" key="1">
    <source>
        <dbReference type="EMBL" id="KAL0915861.1"/>
    </source>
</evidence>
<organism evidence="1 2">
    <name type="scientific">Dendrobium thyrsiflorum</name>
    <name type="common">Pinecone-like raceme dendrobium</name>
    <name type="synonym">Orchid</name>
    <dbReference type="NCBI Taxonomy" id="117978"/>
    <lineage>
        <taxon>Eukaryota</taxon>
        <taxon>Viridiplantae</taxon>
        <taxon>Streptophyta</taxon>
        <taxon>Embryophyta</taxon>
        <taxon>Tracheophyta</taxon>
        <taxon>Spermatophyta</taxon>
        <taxon>Magnoliopsida</taxon>
        <taxon>Liliopsida</taxon>
        <taxon>Asparagales</taxon>
        <taxon>Orchidaceae</taxon>
        <taxon>Epidendroideae</taxon>
        <taxon>Malaxideae</taxon>
        <taxon>Dendrobiinae</taxon>
        <taxon>Dendrobium</taxon>
    </lineage>
</organism>
<proteinExistence type="predicted"/>
<gene>
    <name evidence="1" type="ORF">M5K25_013321</name>
</gene>
<dbReference type="EMBL" id="JANQDX010000011">
    <property type="protein sequence ID" value="KAL0915861.1"/>
    <property type="molecule type" value="Genomic_DNA"/>
</dbReference>
<dbReference type="AlphaFoldDB" id="A0ABD0UZI9"/>
<evidence type="ECO:0000313" key="2">
    <source>
        <dbReference type="Proteomes" id="UP001552299"/>
    </source>
</evidence>
<accession>A0ABD0UZI9</accession>
<sequence>MAKIPQFVKENTCFRSIIFAILRFPHAPSIAALQSPVPTLSSSGDCSSSLSEIARHFVLAVIYPGYKP</sequence>
<name>A0ABD0UZI9_DENTH</name>
<protein>
    <submittedName>
        <fullName evidence="1">Uncharacterized protein</fullName>
    </submittedName>
</protein>
<comment type="caution">
    <text evidence="1">The sequence shown here is derived from an EMBL/GenBank/DDBJ whole genome shotgun (WGS) entry which is preliminary data.</text>
</comment>